<keyword evidence="2" id="KW-0235">DNA replication</keyword>
<evidence type="ECO:0000256" key="5">
    <source>
        <dbReference type="ARBA" id="ARBA00023306"/>
    </source>
</evidence>
<name>A0A9N8EG26_9STRA</name>
<evidence type="ECO:0000256" key="3">
    <source>
        <dbReference type="ARBA" id="ARBA00023125"/>
    </source>
</evidence>
<keyword evidence="4" id="KW-0539">Nucleus</keyword>
<dbReference type="GO" id="GO:0003677">
    <property type="term" value="F:DNA binding"/>
    <property type="evidence" value="ECO:0007669"/>
    <property type="project" value="UniProtKB-KW"/>
</dbReference>
<dbReference type="GO" id="GO:0006260">
    <property type="term" value="P:DNA replication"/>
    <property type="evidence" value="ECO:0007669"/>
    <property type="project" value="UniProtKB-KW"/>
</dbReference>
<evidence type="ECO:0000256" key="6">
    <source>
        <dbReference type="ARBA" id="ARBA00038447"/>
    </source>
</evidence>
<evidence type="ECO:0000256" key="1">
    <source>
        <dbReference type="ARBA" id="ARBA00004123"/>
    </source>
</evidence>
<dbReference type="PANTHER" id="PTHR28605">
    <property type="entry name" value="CTF8, CHROMOSOME TRANSMISSION FIDELITY FACTOR 8 HOMOLOG (S. CEREVISIAE)"/>
    <property type="match status" value="1"/>
</dbReference>
<reference evidence="7" key="1">
    <citation type="submission" date="2020-06" db="EMBL/GenBank/DDBJ databases">
        <authorList>
            <consortium name="Plant Systems Biology data submission"/>
        </authorList>
    </citation>
    <scope>NUCLEOTIDE SEQUENCE</scope>
    <source>
        <strain evidence="7">D6</strain>
    </source>
</reference>
<dbReference type="Proteomes" id="UP001153069">
    <property type="component" value="Unassembled WGS sequence"/>
</dbReference>
<evidence type="ECO:0000256" key="4">
    <source>
        <dbReference type="ARBA" id="ARBA00023242"/>
    </source>
</evidence>
<evidence type="ECO:0000256" key="2">
    <source>
        <dbReference type="ARBA" id="ARBA00022705"/>
    </source>
</evidence>
<comment type="subcellular location">
    <subcellularLocation>
        <location evidence="1">Nucleus</location>
    </subcellularLocation>
</comment>
<dbReference type="Pfam" id="PF09696">
    <property type="entry name" value="Ctf8"/>
    <property type="match status" value="1"/>
</dbReference>
<keyword evidence="5" id="KW-0131">Cell cycle</keyword>
<keyword evidence="3" id="KW-0238">DNA-binding</keyword>
<comment type="similarity">
    <text evidence="6">Belongs to the CTF8 family.</text>
</comment>
<accession>A0A9N8EG26</accession>
<sequence length="125" mass="14104">MALPQPTVIPVQQDSSCLDNEWSLLELNGELIMPVDLPNEKKPLTTVFGPDQIELGSLCFQDDKPVLILGTHELVGRMETLKQPFCVFEKVYGDEGDNPQLEYKVAGIIKHKMLFNNYPKTIMKS</sequence>
<dbReference type="GO" id="GO:0007064">
    <property type="term" value="P:mitotic sister chromatid cohesion"/>
    <property type="evidence" value="ECO:0007669"/>
    <property type="project" value="InterPro"/>
</dbReference>
<dbReference type="OrthoDB" id="121932at2759"/>
<protein>
    <submittedName>
        <fullName evidence="7">CTF8, chromosome transmission fidelity factor 8 homolog (Saccharomyces cerevisiae)</fullName>
    </submittedName>
</protein>
<keyword evidence="8" id="KW-1185">Reference proteome</keyword>
<evidence type="ECO:0000313" key="8">
    <source>
        <dbReference type="Proteomes" id="UP001153069"/>
    </source>
</evidence>
<evidence type="ECO:0000313" key="7">
    <source>
        <dbReference type="EMBL" id="CAB9520806.1"/>
    </source>
</evidence>
<proteinExistence type="inferred from homology"/>
<dbReference type="EMBL" id="CAICTM010001134">
    <property type="protein sequence ID" value="CAB9520806.1"/>
    <property type="molecule type" value="Genomic_DNA"/>
</dbReference>
<comment type="caution">
    <text evidence="7">The sequence shown here is derived from an EMBL/GenBank/DDBJ whole genome shotgun (WGS) entry which is preliminary data.</text>
</comment>
<organism evidence="7 8">
    <name type="scientific">Seminavis robusta</name>
    <dbReference type="NCBI Taxonomy" id="568900"/>
    <lineage>
        <taxon>Eukaryota</taxon>
        <taxon>Sar</taxon>
        <taxon>Stramenopiles</taxon>
        <taxon>Ochrophyta</taxon>
        <taxon>Bacillariophyta</taxon>
        <taxon>Bacillariophyceae</taxon>
        <taxon>Bacillariophycidae</taxon>
        <taxon>Naviculales</taxon>
        <taxon>Naviculaceae</taxon>
        <taxon>Seminavis</taxon>
    </lineage>
</organism>
<dbReference type="PANTHER" id="PTHR28605:SF1">
    <property type="entry name" value="CHROMOSOME TRANSMISSION FIDELITY FACTOR 8"/>
    <property type="match status" value="1"/>
</dbReference>
<dbReference type="InterPro" id="IPR018607">
    <property type="entry name" value="Ctf8"/>
</dbReference>
<gene>
    <name evidence="7" type="ORF">SEMRO_1136_G245170.1</name>
</gene>
<dbReference type="AlphaFoldDB" id="A0A9N8EG26"/>
<dbReference type="GO" id="GO:0031390">
    <property type="term" value="C:Ctf18 RFC-like complex"/>
    <property type="evidence" value="ECO:0007669"/>
    <property type="project" value="InterPro"/>
</dbReference>